<evidence type="ECO:0000313" key="1">
    <source>
        <dbReference type="EMBL" id="MFC5153836.1"/>
    </source>
</evidence>
<proteinExistence type="predicted"/>
<dbReference type="Proteomes" id="UP001596160">
    <property type="component" value="Unassembled WGS sequence"/>
</dbReference>
<reference evidence="2" key="1">
    <citation type="journal article" date="2019" name="Int. J. Syst. Evol. Microbiol.">
        <title>The Global Catalogue of Microorganisms (GCM) 10K type strain sequencing project: providing services to taxonomists for standard genome sequencing and annotation.</title>
        <authorList>
            <consortium name="The Broad Institute Genomics Platform"/>
            <consortium name="The Broad Institute Genome Sequencing Center for Infectious Disease"/>
            <person name="Wu L."/>
            <person name="Ma J."/>
        </authorList>
    </citation>
    <scope>NUCLEOTIDE SEQUENCE [LARGE SCALE GENOMIC DNA]</scope>
    <source>
        <strain evidence="2">PCU 266</strain>
    </source>
</reference>
<protein>
    <submittedName>
        <fullName evidence="1">Uncharacterized protein</fullName>
    </submittedName>
</protein>
<sequence length="169" mass="18223">MSARTELLLRPGLPSPAAAHAHRAALLVLRDSLRTAHLDAYSDEPWPADVLPSYEHALSLAETAAPPGPRPAKRRDLGMGIDLDPRDDAHFTVLLDLAPHTISAEAHGDEGPLFSASDTGTALWIAVTPAQEALLGERLDALGIPRTVFTPHEGRGGRFWDRLLPWAGR</sequence>
<gene>
    <name evidence="1" type="ORF">ACFPRH_19055</name>
</gene>
<keyword evidence="2" id="KW-1185">Reference proteome</keyword>
<comment type="caution">
    <text evidence="1">The sequence shown here is derived from an EMBL/GenBank/DDBJ whole genome shotgun (WGS) entry which is preliminary data.</text>
</comment>
<name>A0ABW0AK71_9ACTN</name>
<accession>A0ABW0AK71</accession>
<dbReference type="EMBL" id="JBHSKP010000011">
    <property type="protein sequence ID" value="MFC5153836.1"/>
    <property type="molecule type" value="Genomic_DNA"/>
</dbReference>
<organism evidence="1 2">
    <name type="scientific">Streptomyces amakusaensis</name>
    <dbReference type="NCBI Taxonomy" id="67271"/>
    <lineage>
        <taxon>Bacteria</taxon>
        <taxon>Bacillati</taxon>
        <taxon>Actinomycetota</taxon>
        <taxon>Actinomycetes</taxon>
        <taxon>Kitasatosporales</taxon>
        <taxon>Streptomycetaceae</taxon>
        <taxon>Streptomyces</taxon>
    </lineage>
</organism>
<dbReference type="RefSeq" id="WP_344471765.1">
    <property type="nucleotide sequence ID" value="NZ_BAAASB010000001.1"/>
</dbReference>
<evidence type="ECO:0000313" key="2">
    <source>
        <dbReference type="Proteomes" id="UP001596160"/>
    </source>
</evidence>